<keyword evidence="2" id="KW-1185">Reference proteome</keyword>
<accession>A0AAN9QB79</accession>
<proteinExistence type="predicted"/>
<sequence length="159" mass="18621">MFLTPDYLFVQQASFIYDLAVWQHSIRSSLQHWKDYRKKGLKGDNTTLCSRITATPLMTPIHQCRKFRCLSAMVYSHTDNYLCLALTDLSVLFVEACPHDSLGASLFCSFCVVDRIKQPDSVLIQRLYTEFLTYQFESYSGLNHLTRFSWVFEKKEQHE</sequence>
<protein>
    <submittedName>
        <fullName evidence="1">Uncharacterized protein</fullName>
    </submittedName>
</protein>
<reference evidence="1 2" key="1">
    <citation type="submission" date="2024-01" db="EMBL/GenBank/DDBJ databases">
        <title>The genomes of 5 underutilized Papilionoideae crops provide insights into root nodulation and disease resistanc.</title>
        <authorList>
            <person name="Jiang F."/>
        </authorList>
    </citation>
    <scope>NUCLEOTIDE SEQUENCE [LARGE SCALE GENOMIC DNA]</scope>
    <source>
        <strain evidence="1">LVBAO_FW01</strain>
        <tissue evidence="1">Leaves</tissue>
    </source>
</reference>
<dbReference type="EMBL" id="JAYMYQ010000005">
    <property type="protein sequence ID" value="KAK7328956.1"/>
    <property type="molecule type" value="Genomic_DNA"/>
</dbReference>
<dbReference type="AlphaFoldDB" id="A0AAN9QB79"/>
<evidence type="ECO:0000313" key="2">
    <source>
        <dbReference type="Proteomes" id="UP001367508"/>
    </source>
</evidence>
<dbReference type="Proteomes" id="UP001367508">
    <property type="component" value="Unassembled WGS sequence"/>
</dbReference>
<organism evidence="1 2">
    <name type="scientific">Canavalia gladiata</name>
    <name type="common">Sword bean</name>
    <name type="synonym">Dolichos gladiatus</name>
    <dbReference type="NCBI Taxonomy" id="3824"/>
    <lineage>
        <taxon>Eukaryota</taxon>
        <taxon>Viridiplantae</taxon>
        <taxon>Streptophyta</taxon>
        <taxon>Embryophyta</taxon>
        <taxon>Tracheophyta</taxon>
        <taxon>Spermatophyta</taxon>
        <taxon>Magnoliopsida</taxon>
        <taxon>eudicotyledons</taxon>
        <taxon>Gunneridae</taxon>
        <taxon>Pentapetalae</taxon>
        <taxon>rosids</taxon>
        <taxon>fabids</taxon>
        <taxon>Fabales</taxon>
        <taxon>Fabaceae</taxon>
        <taxon>Papilionoideae</taxon>
        <taxon>50 kb inversion clade</taxon>
        <taxon>NPAAA clade</taxon>
        <taxon>indigoferoid/millettioid clade</taxon>
        <taxon>Phaseoleae</taxon>
        <taxon>Canavalia</taxon>
    </lineage>
</organism>
<evidence type="ECO:0000313" key="1">
    <source>
        <dbReference type="EMBL" id="KAK7328956.1"/>
    </source>
</evidence>
<gene>
    <name evidence="1" type="ORF">VNO77_23096</name>
</gene>
<comment type="caution">
    <text evidence="1">The sequence shown here is derived from an EMBL/GenBank/DDBJ whole genome shotgun (WGS) entry which is preliminary data.</text>
</comment>
<name>A0AAN9QB79_CANGL</name>